<evidence type="ECO:0000256" key="12">
    <source>
        <dbReference type="RuleBase" id="RU367099"/>
    </source>
</evidence>
<evidence type="ECO:0000259" key="13">
    <source>
        <dbReference type="Pfam" id="PF11527"/>
    </source>
</evidence>
<evidence type="ECO:0000256" key="3">
    <source>
        <dbReference type="ARBA" id="ARBA00004300"/>
    </source>
</evidence>
<evidence type="ECO:0000256" key="8">
    <source>
        <dbReference type="ARBA" id="ARBA00023128"/>
    </source>
</evidence>
<dbReference type="Pfam" id="PF11527">
    <property type="entry name" value="ARL2_Bind_BART"/>
    <property type="match status" value="1"/>
</dbReference>
<dbReference type="GO" id="GO:0005634">
    <property type="term" value="C:nucleus"/>
    <property type="evidence" value="ECO:0007669"/>
    <property type="project" value="UniProtKB-SubCell"/>
</dbReference>
<evidence type="ECO:0000256" key="11">
    <source>
        <dbReference type="ARBA" id="ARBA00023273"/>
    </source>
</evidence>
<reference evidence="14 15" key="2">
    <citation type="journal article" date="2010" name="Nucleic Acids Res.">
        <title>BeetleBase in 2010: revisions to provide comprehensive genomic information for Tribolium castaneum.</title>
        <authorList>
            <person name="Kim H.S."/>
            <person name="Murphy T."/>
            <person name="Xia J."/>
            <person name="Caragea D."/>
            <person name="Park Y."/>
            <person name="Beeman R.W."/>
            <person name="Lorenzen M.D."/>
            <person name="Butcher S."/>
            <person name="Manak J.R."/>
            <person name="Brown S.J."/>
        </authorList>
    </citation>
    <scope>GENOME REANNOTATION</scope>
    <source>
        <strain evidence="14 15">Georgia GA2</strain>
    </source>
</reference>
<name>D6WKG1_TRICA</name>
<dbReference type="HOGENOM" id="CLU_116781_0_0_1"/>
<dbReference type="Proteomes" id="UP000007266">
    <property type="component" value="Linkage group 5"/>
</dbReference>
<dbReference type="InterPro" id="IPR042541">
    <property type="entry name" value="BART_sf"/>
</dbReference>
<dbReference type="GO" id="GO:0005929">
    <property type="term" value="C:cilium"/>
    <property type="evidence" value="ECO:0007669"/>
    <property type="project" value="UniProtKB-UniRule"/>
</dbReference>
<dbReference type="Gene3D" id="1.20.1520.10">
    <property type="entry name" value="ADP-ribosylation factor-like 2-binding protein, domain"/>
    <property type="match status" value="1"/>
</dbReference>
<keyword evidence="8 12" id="KW-0496">Mitochondrion</keyword>
<evidence type="ECO:0000256" key="5">
    <source>
        <dbReference type="ARBA" id="ARBA00014849"/>
    </source>
</evidence>
<gene>
    <name evidence="14" type="primary">AUGUSTUS-3.0.2_14138</name>
    <name evidence="14" type="ORF">TcasGA2_TC014138</name>
</gene>
<keyword evidence="10 12" id="KW-0539">Nucleus</keyword>
<evidence type="ECO:0000256" key="2">
    <source>
        <dbReference type="ARBA" id="ARBA00004123"/>
    </source>
</evidence>
<evidence type="ECO:0000256" key="1">
    <source>
        <dbReference type="ARBA" id="ARBA00004120"/>
    </source>
</evidence>
<dbReference type="STRING" id="7070.D6WKG1"/>
<evidence type="ECO:0000256" key="6">
    <source>
        <dbReference type="ARBA" id="ARBA00022490"/>
    </source>
</evidence>
<reference evidence="14 15" key="1">
    <citation type="journal article" date="2008" name="Nature">
        <title>The genome of the model beetle and pest Tribolium castaneum.</title>
        <authorList>
            <consortium name="Tribolium Genome Sequencing Consortium"/>
            <person name="Richards S."/>
            <person name="Gibbs R.A."/>
            <person name="Weinstock G.M."/>
            <person name="Brown S.J."/>
            <person name="Denell R."/>
            <person name="Beeman R.W."/>
            <person name="Gibbs R."/>
            <person name="Beeman R.W."/>
            <person name="Brown S.J."/>
            <person name="Bucher G."/>
            <person name="Friedrich M."/>
            <person name="Grimmelikhuijzen C.J."/>
            <person name="Klingler M."/>
            <person name="Lorenzen M."/>
            <person name="Richards S."/>
            <person name="Roth S."/>
            <person name="Schroder R."/>
            <person name="Tautz D."/>
            <person name="Zdobnov E.M."/>
            <person name="Muzny D."/>
            <person name="Gibbs R.A."/>
            <person name="Weinstock G.M."/>
            <person name="Attaway T."/>
            <person name="Bell S."/>
            <person name="Buhay C.J."/>
            <person name="Chandrabose M.N."/>
            <person name="Chavez D."/>
            <person name="Clerk-Blankenburg K.P."/>
            <person name="Cree A."/>
            <person name="Dao M."/>
            <person name="Davis C."/>
            <person name="Chacko J."/>
            <person name="Dinh H."/>
            <person name="Dugan-Rocha S."/>
            <person name="Fowler G."/>
            <person name="Garner T.T."/>
            <person name="Garnes J."/>
            <person name="Gnirke A."/>
            <person name="Hawes A."/>
            <person name="Hernandez J."/>
            <person name="Hines S."/>
            <person name="Holder M."/>
            <person name="Hume J."/>
            <person name="Jhangiani S.N."/>
            <person name="Joshi V."/>
            <person name="Khan Z.M."/>
            <person name="Jackson L."/>
            <person name="Kovar C."/>
            <person name="Kowis A."/>
            <person name="Lee S."/>
            <person name="Lewis L.R."/>
            <person name="Margolis J."/>
            <person name="Morgan M."/>
            <person name="Nazareth L.V."/>
            <person name="Nguyen N."/>
            <person name="Okwuonu G."/>
            <person name="Parker D."/>
            <person name="Richards S."/>
            <person name="Ruiz S.J."/>
            <person name="Santibanez J."/>
            <person name="Savard J."/>
            <person name="Scherer S.E."/>
            <person name="Schneider B."/>
            <person name="Sodergren E."/>
            <person name="Tautz D."/>
            <person name="Vattahil S."/>
            <person name="Villasana D."/>
            <person name="White C.S."/>
            <person name="Wright R."/>
            <person name="Park Y."/>
            <person name="Beeman R.W."/>
            <person name="Lord J."/>
            <person name="Oppert B."/>
            <person name="Lorenzen M."/>
            <person name="Brown S."/>
            <person name="Wang L."/>
            <person name="Savard J."/>
            <person name="Tautz D."/>
            <person name="Richards S."/>
            <person name="Weinstock G."/>
            <person name="Gibbs R.A."/>
            <person name="Liu Y."/>
            <person name="Worley K."/>
            <person name="Weinstock G."/>
            <person name="Elsik C.G."/>
            <person name="Reese J.T."/>
            <person name="Elhaik E."/>
            <person name="Landan G."/>
            <person name="Graur D."/>
            <person name="Arensburger P."/>
            <person name="Atkinson P."/>
            <person name="Beeman R.W."/>
            <person name="Beidler J."/>
            <person name="Brown S.J."/>
            <person name="Demuth J.P."/>
            <person name="Drury D.W."/>
            <person name="Du Y.Z."/>
            <person name="Fujiwara H."/>
            <person name="Lorenzen M."/>
            <person name="Maselli V."/>
            <person name="Osanai M."/>
            <person name="Park Y."/>
            <person name="Robertson H.M."/>
            <person name="Tu Z."/>
            <person name="Wang J.J."/>
            <person name="Wang S."/>
            <person name="Richards S."/>
            <person name="Song H."/>
            <person name="Zhang L."/>
            <person name="Sodergren E."/>
            <person name="Werner D."/>
            <person name="Stanke M."/>
            <person name="Morgenstern B."/>
            <person name="Solovyev V."/>
            <person name="Kosarev P."/>
            <person name="Brown G."/>
            <person name="Chen H.C."/>
            <person name="Ermolaeva O."/>
            <person name="Hlavina W."/>
            <person name="Kapustin Y."/>
            <person name="Kiryutin B."/>
            <person name="Kitts P."/>
            <person name="Maglott D."/>
            <person name="Pruitt K."/>
            <person name="Sapojnikov V."/>
            <person name="Souvorov A."/>
            <person name="Mackey A.J."/>
            <person name="Waterhouse R.M."/>
            <person name="Wyder S."/>
            <person name="Zdobnov E.M."/>
            <person name="Zdobnov E.M."/>
            <person name="Wyder S."/>
            <person name="Kriventseva E.V."/>
            <person name="Kadowaki T."/>
            <person name="Bork P."/>
            <person name="Aranda M."/>
            <person name="Bao R."/>
            <person name="Beermann A."/>
            <person name="Berns N."/>
            <person name="Bolognesi R."/>
            <person name="Bonneton F."/>
            <person name="Bopp D."/>
            <person name="Brown S.J."/>
            <person name="Bucher G."/>
            <person name="Butts T."/>
            <person name="Chaumot A."/>
            <person name="Denell R.E."/>
            <person name="Ferrier D.E."/>
            <person name="Friedrich M."/>
            <person name="Gordon C.M."/>
            <person name="Jindra M."/>
            <person name="Klingler M."/>
            <person name="Lan Q."/>
            <person name="Lattorff H.M."/>
            <person name="Laudet V."/>
            <person name="von Levetsow C."/>
            <person name="Liu Z."/>
            <person name="Lutz R."/>
            <person name="Lynch J.A."/>
            <person name="da Fonseca R.N."/>
            <person name="Posnien N."/>
            <person name="Reuter R."/>
            <person name="Roth S."/>
            <person name="Savard J."/>
            <person name="Schinko J.B."/>
            <person name="Schmitt C."/>
            <person name="Schoppmeier M."/>
            <person name="Schroder R."/>
            <person name="Shippy T.D."/>
            <person name="Simonnet F."/>
            <person name="Marques-Souza H."/>
            <person name="Tautz D."/>
            <person name="Tomoyasu Y."/>
            <person name="Trauner J."/>
            <person name="Van der Zee M."/>
            <person name="Vervoort M."/>
            <person name="Wittkopp N."/>
            <person name="Wimmer E.A."/>
            <person name="Yang X."/>
            <person name="Jones A.K."/>
            <person name="Sattelle D.B."/>
            <person name="Ebert P.R."/>
            <person name="Nelson D."/>
            <person name="Scott J.G."/>
            <person name="Beeman R.W."/>
            <person name="Muthukrishnan S."/>
            <person name="Kramer K.J."/>
            <person name="Arakane Y."/>
            <person name="Beeman R.W."/>
            <person name="Zhu Q."/>
            <person name="Hogenkamp D."/>
            <person name="Dixit R."/>
            <person name="Oppert B."/>
            <person name="Jiang H."/>
            <person name="Zou Z."/>
            <person name="Marshall J."/>
            <person name="Elpidina E."/>
            <person name="Vinokurov K."/>
            <person name="Oppert C."/>
            <person name="Zou Z."/>
            <person name="Evans J."/>
            <person name="Lu Z."/>
            <person name="Zhao P."/>
            <person name="Sumathipala N."/>
            <person name="Altincicek B."/>
            <person name="Vilcinskas A."/>
            <person name="Williams M."/>
            <person name="Hultmark D."/>
            <person name="Hetru C."/>
            <person name="Jiang H."/>
            <person name="Grimmelikhuijzen C.J."/>
            <person name="Hauser F."/>
            <person name="Cazzamali G."/>
            <person name="Williamson M."/>
            <person name="Park Y."/>
            <person name="Li B."/>
            <person name="Tanaka Y."/>
            <person name="Predel R."/>
            <person name="Neupert S."/>
            <person name="Schachtner J."/>
            <person name="Verleyen P."/>
            <person name="Raible F."/>
            <person name="Bork P."/>
            <person name="Friedrich M."/>
            <person name="Walden K.K."/>
            <person name="Robertson H.M."/>
            <person name="Angeli S."/>
            <person name="Foret S."/>
            <person name="Bucher G."/>
            <person name="Schuetz S."/>
            <person name="Maleszka R."/>
            <person name="Wimmer E.A."/>
            <person name="Beeman R.W."/>
            <person name="Lorenzen M."/>
            <person name="Tomoyasu Y."/>
            <person name="Miller S.C."/>
            <person name="Grossmann D."/>
            <person name="Bucher G."/>
        </authorList>
    </citation>
    <scope>NUCLEOTIDE SEQUENCE [LARGE SCALE GENOMIC DNA]</scope>
    <source>
        <strain evidence="14 15">Georgia GA2</strain>
    </source>
</reference>
<dbReference type="AlphaFoldDB" id="D6WKG1"/>
<dbReference type="PANTHER" id="PTHR15487">
    <property type="entry name" value="ADP-RIBOSYLATION FACTOR-LIKE PROTEIN 2-BINDING PROTEIN"/>
    <property type="match status" value="1"/>
</dbReference>
<protein>
    <recommendedName>
        <fullName evidence="5 12">ADP-ribosylation factor-like protein 2-binding protein</fullName>
        <shortName evidence="12">ARF-like 2-binding protein</shortName>
    </recommendedName>
</protein>
<dbReference type="GO" id="GO:0005813">
    <property type="term" value="C:centrosome"/>
    <property type="evidence" value="ECO:0007669"/>
    <property type="project" value="UniProtKB-SubCell"/>
</dbReference>
<feature type="domain" description="BART" evidence="13">
    <location>
        <begin position="28"/>
        <end position="138"/>
    </location>
</feature>
<comment type="similarity">
    <text evidence="4 12">Belongs to the ARL2BP family.</text>
</comment>
<dbReference type="OMA" id="CKIFYIF"/>
<dbReference type="InterPro" id="IPR023379">
    <property type="entry name" value="BART_dom"/>
</dbReference>
<sequence>MAQEQCLFEGSDDLDISHHCQDVEEKYFAQVVGHIEDILLDDSFLKIHKDFMEEYWTEFEESDENKLIYTDIFKKYVETIEKFLETELKKKIPNFSMLEFEYELRKRPNELVGEVFEILSTFTDFVSFKEKFLDYKAVCSHCLLLKPF</sequence>
<keyword evidence="11 12" id="KW-0966">Cell projection</keyword>
<evidence type="ECO:0000256" key="10">
    <source>
        <dbReference type="ARBA" id="ARBA00023242"/>
    </source>
</evidence>
<keyword evidence="9 12" id="KW-0206">Cytoskeleton</keyword>
<evidence type="ECO:0000256" key="7">
    <source>
        <dbReference type="ARBA" id="ARBA00023069"/>
    </source>
</evidence>
<dbReference type="GO" id="GO:0005758">
    <property type="term" value="C:mitochondrial intermembrane space"/>
    <property type="evidence" value="ECO:0000318"/>
    <property type="project" value="GO_Central"/>
</dbReference>
<organism evidence="14 15">
    <name type="scientific">Tribolium castaneum</name>
    <name type="common">Red flour beetle</name>
    <dbReference type="NCBI Taxonomy" id="7070"/>
    <lineage>
        <taxon>Eukaryota</taxon>
        <taxon>Metazoa</taxon>
        <taxon>Ecdysozoa</taxon>
        <taxon>Arthropoda</taxon>
        <taxon>Hexapoda</taxon>
        <taxon>Insecta</taxon>
        <taxon>Pterygota</taxon>
        <taxon>Neoptera</taxon>
        <taxon>Endopterygota</taxon>
        <taxon>Coleoptera</taxon>
        <taxon>Polyphaga</taxon>
        <taxon>Cucujiformia</taxon>
        <taxon>Tenebrionidae</taxon>
        <taxon>Tenebrionidae incertae sedis</taxon>
        <taxon>Tribolium</taxon>
    </lineage>
</organism>
<evidence type="ECO:0000313" key="15">
    <source>
        <dbReference type="Proteomes" id="UP000007266"/>
    </source>
</evidence>
<dbReference type="InParanoid" id="D6WKG1"/>
<evidence type="ECO:0000256" key="4">
    <source>
        <dbReference type="ARBA" id="ARBA00009880"/>
    </source>
</evidence>
<proteinExistence type="inferred from homology"/>
<accession>D6WKG1</accession>
<evidence type="ECO:0000313" key="14">
    <source>
        <dbReference type="EMBL" id="EFA03989.2"/>
    </source>
</evidence>
<keyword evidence="6 12" id="KW-0963">Cytoplasm</keyword>
<comment type="function">
    <text evidence="12">Plays a role as an effector of the ADP-ribosylation factor-like protein 2, ARL2.</text>
</comment>
<keyword evidence="7 12" id="KW-0969">Cilium</keyword>
<evidence type="ECO:0000256" key="9">
    <source>
        <dbReference type="ARBA" id="ARBA00023212"/>
    </source>
</evidence>
<dbReference type="InterPro" id="IPR038849">
    <property type="entry name" value="ARL2BP"/>
</dbReference>
<comment type="subcellular location">
    <subcellularLocation>
        <location evidence="1 12">Cytoplasm</location>
        <location evidence="1 12">Cytoskeleton</location>
        <location evidence="1 12">Cilium basal body</location>
    </subcellularLocation>
    <subcellularLocation>
        <location evidence="3 12">Cytoplasm</location>
        <location evidence="3 12">Cytoskeleton</location>
        <location evidence="3 12">Microtubule organizing center</location>
        <location evidence="3 12">Centrosome</location>
    </subcellularLocation>
    <subcellularLocation>
        <location evidence="12">Cytoplasm</location>
    </subcellularLocation>
    <subcellularLocation>
        <location evidence="2 12">Nucleus</location>
    </subcellularLocation>
    <subcellularLocation>
        <location evidence="12">Mitochondrion intermembrane space</location>
    </subcellularLocation>
</comment>
<dbReference type="PANTHER" id="PTHR15487:SF4">
    <property type="entry name" value="ADP-RIBOSYLATION FACTOR-LIKE PROTEIN 2-BINDING PROTEIN"/>
    <property type="match status" value="1"/>
</dbReference>
<keyword evidence="15" id="KW-1185">Reference proteome</keyword>
<dbReference type="EMBL" id="KQ971342">
    <property type="protein sequence ID" value="EFA03989.2"/>
    <property type="molecule type" value="Genomic_DNA"/>
</dbReference>